<dbReference type="InterPro" id="IPR036108">
    <property type="entry name" value="4pyrrol_syn_uPrphyn_synt_sf"/>
</dbReference>
<dbReference type="CDD" id="cd06578">
    <property type="entry name" value="HemD"/>
    <property type="match status" value="1"/>
</dbReference>
<protein>
    <submittedName>
        <fullName evidence="2">Uroporphyrinogen-III synthase</fullName>
    </submittedName>
</protein>
<evidence type="ECO:0000313" key="3">
    <source>
        <dbReference type="Proteomes" id="UP000252915"/>
    </source>
</evidence>
<accession>A0A368C8L5</accession>
<evidence type="ECO:0000259" key="1">
    <source>
        <dbReference type="Pfam" id="PF02602"/>
    </source>
</evidence>
<feature type="domain" description="Tetrapyrrole biosynthesis uroporphyrinogen III synthase" evidence="1">
    <location>
        <begin position="39"/>
        <end position="230"/>
    </location>
</feature>
<sequence>MIVNTRPRLLSDKLIELSNNLNLEILNAHLSEIVSLDLEQDFQSSAGYLNKISAYKNIIFTSQASAEIGLRILQKNISIDLDILKIFSIGPATKQILLKKGIDSISPNESSSRALLELIQEKYPGRNLLFCGDNSNKFLQKNLNNLDEIICYKLKFNAQNIKKITKNHKVILIYNFLTFDFIYKSVDPLFLDKKILVTASKRIKNKIEMLVKNKDLQVFAAKEPTDKSMLDLAKSFI</sequence>
<dbReference type="InterPro" id="IPR003754">
    <property type="entry name" value="4pyrrol_synth_uPrphyn_synth"/>
</dbReference>
<dbReference type="Proteomes" id="UP000252915">
    <property type="component" value="Unassembled WGS sequence"/>
</dbReference>
<dbReference type="Gene3D" id="3.40.50.10090">
    <property type="match status" value="1"/>
</dbReference>
<comment type="caution">
    <text evidence="2">The sequence shown here is derived from an EMBL/GenBank/DDBJ whole genome shotgun (WGS) entry which is preliminary data.</text>
</comment>
<proteinExistence type="predicted"/>
<dbReference type="SUPFAM" id="SSF69618">
    <property type="entry name" value="HemD-like"/>
    <property type="match status" value="1"/>
</dbReference>
<dbReference type="Pfam" id="PF02602">
    <property type="entry name" value="HEM4"/>
    <property type="match status" value="1"/>
</dbReference>
<dbReference type="GO" id="GO:0033014">
    <property type="term" value="P:tetrapyrrole biosynthetic process"/>
    <property type="evidence" value="ECO:0007669"/>
    <property type="project" value="InterPro"/>
</dbReference>
<reference evidence="2 3" key="1">
    <citation type="journal article" date="2018" name="Microbiome">
        <title>Fine metagenomic profile of the Mediterranean stratified and mixed water columns revealed by assembly and recruitment.</title>
        <authorList>
            <person name="Haro-Moreno J.M."/>
            <person name="Lopez-Perez M."/>
            <person name="De La Torre J.R."/>
            <person name="Picazo A."/>
            <person name="Camacho A."/>
            <person name="Rodriguez-Valera F."/>
        </authorList>
    </citation>
    <scope>NUCLEOTIDE SEQUENCE [LARGE SCALE GENOMIC DNA]</scope>
    <source>
        <strain evidence="2">MED-G78</strain>
    </source>
</reference>
<name>A0A368C8L5_9GAMM</name>
<gene>
    <name evidence="2" type="ORF">DBW92_01230</name>
</gene>
<dbReference type="AlphaFoldDB" id="A0A368C8L5"/>
<dbReference type="EMBL" id="QOPI01000003">
    <property type="protein sequence ID" value="RCL45372.1"/>
    <property type="molecule type" value="Genomic_DNA"/>
</dbReference>
<evidence type="ECO:0000313" key="2">
    <source>
        <dbReference type="EMBL" id="RCL45372.1"/>
    </source>
</evidence>
<organism evidence="2 3">
    <name type="scientific">SAR86 cluster bacterium</name>
    <dbReference type="NCBI Taxonomy" id="2030880"/>
    <lineage>
        <taxon>Bacteria</taxon>
        <taxon>Pseudomonadati</taxon>
        <taxon>Pseudomonadota</taxon>
        <taxon>Gammaproteobacteria</taxon>
        <taxon>SAR86 cluster</taxon>
    </lineage>
</organism>
<dbReference type="GO" id="GO:0004852">
    <property type="term" value="F:uroporphyrinogen-III synthase activity"/>
    <property type="evidence" value="ECO:0007669"/>
    <property type="project" value="InterPro"/>
</dbReference>